<protein>
    <recommendedName>
        <fullName evidence="10">Chromatin assembly factor 1 subunit A</fullName>
    </recommendedName>
</protein>
<organism evidence="8 9">
    <name type="scientific">Westerdykella ornata</name>
    <dbReference type="NCBI Taxonomy" id="318751"/>
    <lineage>
        <taxon>Eukaryota</taxon>
        <taxon>Fungi</taxon>
        <taxon>Dikarya</taxon>
        <taxon>Ascomycota</taxon>
        <taxon>Pezizomycotina</taxon>
        <taxon>Dothideomycetes</taxon>
        <taxon>Pleosporomycetidae</taxon>
        <taxon>Pleosporales</taxon>
        <taxon>Sporormiaceae</taxon>
        <taxon>Westerdykella</taxon>
    </lineage>
</organism>
<feature type="region of interest" description="Disordered" evidence="5">
    <location>
        <begin position="1"/>
        <end position="174"/>
    </location>
</feature>
<dbReference type="RefSeq" id="XP_033654096.1">
    <property type="nucleotide sequence ID" value="XM_033796394.1"/>
</dbReference>
<feature type="region of interest" description="Disordered" evidence="5">
    <location>
        <begin position="392"/>
        <end position="431"/>
    </location>
</feature>
<dbReference type="GeneID" id="54549569"/>
<evidence type="ECO:0000256" key="3">
    <source>
        <dbReference type="ARBA" id="ARBA00023204"/>
    </source>
</evidence>
<dbReference type="GO" id="GO:0033186">
    <property type="term" value="C:CAF-1 complex"/>
    <property type="evidence" value="ECO:0007669"/>
    <property type="project" value="TreeGrafter"/>
</dbReference>
<evidence type="ECO:0000313" key="8">
    <source>
        <dbReference type="EMBL" id="KAF2276557.1"/>
    </source>
</evidence>
<evidence type="ECO:0000256" key="4">
    <source>
        <dbReference type="ARBA" id="ARBA00023242"/>
    </source>
</evidence>
<dbReference type="Pfam" id="PF12253">
    <property type="entry name" value="CAF1A_dimeriz"/>
    <property type="match status" value="1"/>
</dbReference>
<evidence type="ECO:0000259" key="6">
    <source>
        <dbReference type="Pfam" id="PF12253"/>
    </source>
</evidence>
<dbReference type="OrthoDB" id="79480at2759"/>
<feature type="compositionally biased region" description="Polar residues" evidence="5">
    <location>
        <begin position="54"/>
        <end position="91"/>
    </location>
</feature>
<name>A0A6A6JJ98_WESOR</name>
<evidence type="ECO:0000256" key="1">
    <source>
        <dbReference type="ARBA" id="ARBA00004123"/>
    </source>
</evidence>
<dbReference type="InterPro" id="IPR022043">
    <property type="entry name" value="CAF1A_DD"/>
</dbReference>
<evidence type="ECO:0000313" key="9">
    <source>
        <dbReference type="Proteomes" id="UP000800097"/>
    </source>
</evidence>
<dbReference type="PANTHER" id="PTHR15272:SF0">
    <property type="entry name" value="CHROMATIN ASSEMBLY FACTOR 1 SUBUNIT A"/>
    <property type="match status" value="1"/>
</dbReference>
<dbReference type="PANTHER" id="PTHR15272">
    <property type="entry name" value="CHROMATIN ASSEMBLY FACTOR 1 SUBUNIT A CAF-1 SUBUNIT A"/>
    <property type="match status" value="1"/>
</dbReference>
<evidence type="ECO:0000256" key="5">
    <source>
        <dbReference type="SAM" id="MobiDB-lite"/>
    </source>
</evidence>
<dbReference type="GO" id="GO:0006334">
    <property type="term" value="P:nucleosome assembly"/>
    <property type="evidence" value="ECO:0007669"/>
    <property type="project" value="TreeGrafter"/>
</dbReference>
<feature type="compositionally biased region" description="Basic and acidic residues" evidence="5">
    <location>
        <begin position="100"/>
        <end position="174"/>
    </location>
</feature>
<keyword evidence="2" id="KW-0227">DNA damage</keyword>
<keyword evidence="9" id="KW-1185">Reference proteome</keyword>
<feature type="domain" description="Chromatin assembly factor 1 subunit A dimerization" evidence="6">
    <location>
        <begin position="345"/>
        <end position="419"/>
    </location>
</feature>
<feature type="domain" description="Chromatin assembly factor 1 subunit Cac1-like C-terminal" evidence="7">
    <location>
        <begin position="564"/>
        <end position="619"/>
    </location>
</feature>
<reference evidence="8" key="1">
    <citation type="journal article" date="2020" name="Stud. Mycol.">
        <title>101 Dothideomycetes genomes: a test case for predicting lifestyles and emergence of pathogens.</title>
        <authorList>
            <person name="Haridas S."/>
            <person name="Albert R."/>
            <person name="Binder M."/>
            <person name="Bloem J."/>
            <person name="Labutti K."/>
            <person name="Salamov A."/>
            <person name="Andreopoulos B."/>
            <person name="Baker S."/>
            <person name="Barry K."/>
            <person name="Bills G."/>
            <person name="Bluhm B."/>
            <person name="Cannon C."/>
            <person name="Castanera R."/>
            <person name="Culley D."/>
            <person name="Daum C."/>
            <person name="Ezra D."/>
            <person name="Gonzalez J."/>
            <person name="Henrissat B."/>
            <person name="Kuo A."/>
            <person name="Liang C."/>
            <person name="Lipzen A."/>
            <person name="Lutzoni F."/>
            <person name="Magnuson J."/>
            <person name="Mondo S."/>
            <person name="Nolan M."/>
            <person name="Ohm R."/>
            <person name="Pangilinan J."/>
            <person name="Park H.-J."/>
            <person name="Ramirez L."/>
            <person name="Alfaro M."/>
            <person name="Sun H."/>
            <person name="Tritt A."/>
            <person name="Yoshinaga Y."/>
            <person name="Zwiers L.-H."/>
            <person name="Turgeon B."/>
            <person name="Goodwin S."/>
            <person name="Spatafora J."/>
            <person name="Crous P."/>
            <person name="Grigoriev I."/>
        </authorList>
    </citation>
    <scope>NUCLEOTIDE SEQUENCE</scope>
    <source>
        <strain evidence="8">CBS 379.55</strain>
    </source>
</reference>
<dbReference type="GO" id="GO:0006281">
    <property type="term" value="P:DNA repair"/>
    <property type="evidence" value="ECO:0007669"/>
    <property type="project" value="UniProtKB-KW"/>
</dbReference>
<feature type="compositionally biased region" description="Acidic residues" evidence="5">
    <location>
        <begin position="392"/>
        <end position="429"/>
    </location>
</feature>
<evidence type="ECO:0000259" key="7">
    <source>
        <dbReference type="Pfam" id="PF21796"/>
    </source>
</evidence>
<dbReference type="AlphaFoldDB" id="A0A6A6JJ98"/>
<comment type="subcellular location">
    <subcellularLocation>
        <location evidence="1">Nucleus</location>
    </subcellularLocation>
</comment>
<evidence type="ECO:0008006" key="10">
    <source>
        <dbReference type="Google" id="ProtNLM"/>
    </source>
</evidence>
<gene>
    <name evidence="8" type="ORF">EI97DRAFT_398442</name>
</gene>
<evidence type="ECO:0000256" key="2">
    <source>
        <dbReference type="ARBA" id="ARBA00022763"/>
    </source>
</evidence>
<keyword evidence="4" id="KW-0539">Nucleus</keyword>
<accession>A0A6A6JJ98</accession>
<dbReference type="GO" id="GO:0005634">
    <property type="term" value="C:nucleus"/>
    <property type="evidence" value="ECO:0007669"/>
    <property type="project" value="UniProtKB-SubCell"/>
</dbReference>
<dbReference type="Proteomes" id="UP000800097">
    <property type="component" value="Unassembled WGS sequence"/>
</dbReference>
<proteinExistence type="predicted"/>
<keyword evidence="3" id="KW-0234">DNA repair</keyword>
<dbReference type="Pfam" id="PF21796">
    <property type="entry name" value="Cac1_C"/>
    <property type="match status" value="1"/>
</dbReference>
<feature type="compositionally biased region" description="Polar residues" evidence="5">
    <location>
        <begin position="15"/>
        <end position="25"/>
    </location>
</feature>
<dbReference type="InterPro" id="IPR048800">
    <property type="entry name" value="Cac1-like_C"/>
</dbReference>
<dbReference type="EMBL" id="ML986493">
    <property type="protein sequence ID" value="KAF2276557.1"/>
    <property type="molecule type" value="Genomic_DNA"/>
</dbReference>
<sequence>MPTSRGPVTMDMEDVQSTAAVTPSQKRPFDDDVPVSTPTKNVVVQSDIDGTPLTVVSSIATPSPLKKSSQASVPPSTNASNAQPTSSTSGAQPVKRRKLTDKEKEEKRLEKEAKDKAKAEQKAAKEEEKRKKEEERQKKNIEREEKKRAKELEQQQKEEEKRKKEEEKLKKERSQMKLNSFFNRPKGDSGCARTVTVEPNHTCTSETISLAPEPPMQNANTTASPQKAILRAAKTDYERFFLPFQLPSHAIMAPINRYMEDPEKLASARARLEQLISQEDVCMEPISVESFRGQFPRYAGRGPEMHSIKEIVERLNSSSTHPIDLTKDGDDTQDPLALLKRIPMKYLHFPEDVRPPYFGTYTRPHTRRETSKLAMNPFSRTIREFNYDYDSEAEWEEPEEGEDLDSDGEEDLDEDGDDDMDGFLDDEDDGPIKRRMISGDLQPVSTGLCWETPNGLSVLNDGSGAVSTEFRGFRIGFLLDPQPQSIDPFSTAYWAPDPVSLAKTAAVASKDGPGSGTMQPPRLPLATRPMNSMMNSLNSGNGVAAGAGAKAAKPPKRMIPADQLPAFKAEVEGSDLTKIALIEALKRKFPKLPKDAISNTLSTVAARVGPKEVDKRWVLL</sequence>